<protein>
    <submittedName>
        <fullName evidence="2">Uncharacterized protein</fullName>
    </submittedName>
</protein>
<accession>A0A200PYE3</accession>
<organism evidence="2 3">
    <name type="scientific">Macleaya cordata</name>
    <name type="common">Five-seeded plume-poppy</name>
    <name type="synonym">Bocconia cordata</name>
    <dbReference type="NCBI Taxonomy" id="56857"/>
    <lineage>
        <taxon>Eukaryota</taxon>
        <taxon>Viridiplantae</taxon>
        <taxon>Streptophyta</taxon>
        <taxon>Embryophyta</taxon>
        <taxon>Tracheophyta</taxon>
        <taxon>Spermatophyta</taxon>
        <taxon>Magnoliopsida</taxon>
        <taxon>Ranunculales</taxon>
        <taxon>Papaveraceae</taxon>
        <taxon>Papaveroideae</taxon>
        <taxon>Macleaya</taxon>
    </lineage>
</organism>
<evidence type="ECO:0000313" key="3">
    <source>
        <dbReference type="Proteomes" id="UP000195402"/>
    </source>
</evidence>
<dbReference type="InParanoid" id="A0A200PYE3"/>
<keyword evidence="3" id="KW-1185">Reference proteome</keyword>
<dbReference type="Proteomes" id="UP000195402">
    <property type="component" value="Unassembled WGS sequence"/>
</dbReference>
<name>A0A200PYE3_MACCD</name>
<reference evidence="2 3" key="1">
    <citation type="journal article" date="2017" name="Mol. Plant">
        <title>The Genome of Medicinal Plant Macleaya cordata Provides New Insights into Benzylisoquinoline Alkaloids Metabolism.</title>
        <authorList>
            <person name="Liu X."/>
            <person name="Liu Y."/>
            <person name="Huang P."/>
            <person name="Ma Y."/>
            <person name="Qing Z."/>
            <person name="Tang Q."/>
            <person name="Cao H."/>
            <person name="Cheng P."/>
            <person name="Zheng Y."/>
            <person name="Yuan Z."/>
            <person name="Zhou Y."/>
            <person name="Liu J."/>
            <person name="Tang Z."/>
            <person name="Zhuo Y."/>
            <person name="Zhang Y."/>
            <person name="Yu L."/>
            <person name="Huang J."/>
            <person name="Yang P."/>
            <person name="Peng Q."/>
            <person name="Zhang J."/>
            <person name="Jiang W."/>
            <person name="Zhang Z."/>
            <person name="Lin K."/>
            <person name="Ro D.K."/>
            <person name="Chen X."/>
            <person name="Xiong X."/>
            <person name="Shang Y."/>
            <person name="Huang S."/>
            <person name="Zeng J."/>
        </authorList>
    </citation>
    <scope>NUCLEOTIDE SEQUENCE [LARGE SCALE GENOMIC DNA]</scope>
    <source>
        <strain evidence="3">cv. BLH2017</strain>
        <tissue evidence="2">Root</tissue>
    </source>
</reference>
<feature type="compositionally biased region" description="Basic and acidic residues" evidence="1">
    <location>
        <begin position="25"/>
        <end position="40"/>
    </location>
</feature>
<evidence type="ECO:0000313" key="2">
    <source>
        <dbReference type="EMBL" id="OVA03253.1"/>
    </source>
</evidence>
<gene>
    <name evidence="2" type="ORF">BVC80_8977g35</name>
</gene>
<dbReference type="EMBL" id="MVGT01003749">
    <property type="protein sequence ID" value="OVA03253.1"/>
    <property type="molecule type" value="Genomic_DNA"/>
</dbReference>
<sequence length="146" mass="15939">MVTCWSGLIMIHANAANSTNLKSPPDSETRRRGEEKEVEKWRKKKRTSGPAEPGQAEPQTPLYVGSGCLDLLPSFLVPIAISKLPNGVFWEISRIKSKSTCTCKEELQSRKKNDDHGQFADDRKVVVMAEMTVVLCGCASSSDGGG</sequence>
<proteinExistence type="predicted"/>
<evidence type="ECO:0000256" key="1">
    <source>
        <dbReference type="SAM" id="MobiDB-lite"/>
    </source>
</evidence>
<dbReference type="AlphaFoldDB" id="A0A200PYE3"/>
<comment type="caution">
    <text evidence="2">The sequence shown here is derived from an EMBL/GenBank/DDBJ whole genome shotgun (WGS) entry which is preliminary data.</text>
</comment>
<feature type="region of interest" description="Disordered" evidence="1">
    <location>
        <begin position="16"/>
        <end position="60"/>
    </location>
</feature>